<organism evidence="2">
    <name type="scientific">Oryza glumipatula</name>
    <dbReference type="NCBI Taxonomy" id="40148"/>
    <lineage>
        <taxon>Eukaryota</taxon>
        <taxon>Viridiplantae</taxon>
        <taxon>Streptophyta</taxon>
        <taxon>Embryophyta</taxon>
        <taxon>Tracheophyta</taxon>
        <taxon>Spermatophyta</taxon>
        <taxon>Magnoliopsida</taxon>
        <taxon>Liliopsida</taxon>
        <taxon>Poales</taxon>
        <taxon>Poaceae</taxon>
        <taxon>BOP clade</taxon>
        <taxon>Oryzoideae</taxon>
        <taxon>Oryzeae</taxon>
        <taxon>Oryzinae</taxon>
        <taxon>Oryza</taxon>
    </lineage>
</organism>
<name>A0A0D9ZP01_9ORYZ</name>
<dbReference type="HOGENOM" id="CLU_1565304_0_0_1"/>
<keyword evidence="3" id="KW-1185">Reference proteome</keyword>
<reference evidence="2" key="2">
    <citation type="submission" date="2018-05" db="EMBL/GenBank/DDBJ databases">
        <title>OgluRS3 (Oryza glumaepatula Reference Sequence Version 3).</title>
        <authorList>
            <person name="Zhang J."/>
            <person name="Kudrna D."/>
            <person name="Lee S."/>
            <person name="Talag J."/>
            <person name="Welchert J."/>
            <person name="Wing R.A."/>
        </authorList>
    </citation>
    <scope>NUCLEOTIDE SEQUENCE [LARGE SCALE GENOMIC DNA]</scope>
</reference>
<dbReference type="Gramene" id="OGLUM04G21080.1">
    <property type="protein sequence ID" value="OGLUM04G21080.1"/>
    <property type="gene ID" value="OGLUM04G21080"/>
</dbReference>
<protein>
    <submittedName>
        <fullName evidence="2">Uncharacterized protein</fullName>
    </submittedName>
</protein>
<feature type="compositionally biased region" description="Basic and acidic residues" evidence="1">
    <location>
        <begin position="144"/>
        <end position="157"/>
    </location>
</feature>
<sequence length="171" mass="19799">MTGSKWICYNIGDEDLHGRRQGCAEHVVIQSRLRRLGRHGYQVSSISRYQGTRYWYLPIPGYRYQVLAQGTRYHVLAGTRVPGTGTCQYQGTRYQGENKHGLKEVDLAWVLRELKSPYPTEGVDLAWVLRELKSPYPTESPLIEEEKERERRGEEGTIWRLNVGEENESSL</sequence>
<feature type="region of interest" description="Disordered" evidence="1">
    <location>
        <begin position="138"/>
        <end position="171"/>
    </location>
</feature>
<reference evidence="2" key="1">
    <citation type="submission" date="2015-04" db="UniProtKB">
        <authorList>
            <consortium name="EnsemblPlants"/>
        </authorList>
    </citation>
    <scope>IDENTIFICATION</scope>
</reference>
<dbReference type="AlphaFoldDB" id="A0A0D9ZP01"/>
<evidence type="ECO:0000313" key="2">
    <source>
        <dbReference type="EnsemblPlants" id="OGLUM04G21080.1"/>
    </source>
</evidence>
<dbReference type="EnsemblPlants" id="OGLUM04G21080.1">
    <property type="protein sequence ID" value="OGLUM04G21080.1"/>
    <property type="gene ID" value="OGLUM04G21080"/>
</dbReference>
<evidence type="ECO:0000256" key="1">
    <source>
        <dbReference type="SAM" id="MobiDB-lite"/>
    </source>
</evidence>
<accession>A0A0D9ZP01</accession>
<evidence type="ECO:0000313" key="3">
    <source>
        <dbReference type="Proteomes" id="UP000026961"/>
    </source>
</evidence>
<dbReference type="Proteomes" id="UP000026961">
    <property type="component" value="Chromosome 4"/>
</dbReference>
<proteinExistence type="predicted"/>